<evidence type="ECO:0000256" key="1">
    <source>
        <dbReference type="SAM" id="Phobius"/>
    </source>
</evidence>
<dbReference type="RefSeq" id="WP_204906820.1">
    <property type="nucleotide sequence ID" value="NZ_JACJKS010000012.1"/>
</dbReference>
<keyword evidence="1" id="KW-0812">Transmembrane</keyword>
<dbReference type="AlphaFoldDB" id="A0A938XDF7"/>
<dbReference type="Proteomes" id="UP000705508">
    <property type="component" value="Unassembled WGS sequence"/>
</dbReference>
<organism evidence="2 3">
    <name type="scientific">Mordavella massiliensis</name>
    <dbReference type="NCBI Taxonomy" id="1871024"/>
    <lineage>
        <taxon>Bacteria</taxon>
        <taxon>Bacillati</taxon>
        <taxon>Bacillota</taxon>
        <taxon>Clostridia</taxon>
        <taxon>Eubacteriales</taxon>
        <taxon>Clostridiaceae</taxon>
        <taxon>Mordavella</taxon>
    </lineage>
</organism>
<dbReference type="InterPro" id="IPR019277">
    <property type="entry name" value="DUF2304"/>
</dbReference>
<feature type="transmembrane region" description="Helical" evidence="1">
    <location>
        <begin position="70"/>
        <end position="89"/>
    </location>
</feature>
<reference evidence="2" key="2">
    <citation type="journal article" date="2021" name="Sci. Rep.">
        <title>The distribution of antibiotic resistance genes in chicken gut microbiota commensals.</title>
        <authorList>
            <person name="Juricova H."/>
            <person name="Matiasovicova J."/>
            <person name="Kubasova T."/>
            <person name="Cejkova D."/>
            <person name="Rychlik I."/>
        </authorList>
    </citation>
    <scope>NUCLEOTIDE SEQUENCE</scope>
    <source>
        <strain evidence="2">An582</strain>
    </source>
</reference>
<name>A0A938XDF7_9CLOT</name>
<evidence type="ECO:0000313" key="2">
    <source>
        <dbReference type="EMBL" id="MBM6948815.1"/>
    </source>
</evidence>
<reference evidence="2" key="1">
    <citation type="submission" date="2020-08" db="EMBL/GenBank/DDBJ databases">
        <authorList>
            <person name="Cejkova D."/>
            <person name="Kubasova T."/>
            <person name="Jahodarova E."/>
            <person name="Rychlik I."/>
        </authorList>
    </citation>
    <scope>NUCLEOTIDE SEQUENCE</scope>
    <source>
        <strain evidence="2">An582</strain>
    </source>
</reference>
<evidence type="ECO:0000313" key="3">
    <source>
        <dbReference type="Proteomes" id="UP000705508"/>
    </source>
</evidence>
<comment type="caution">
    <text evidence="2">The sequence shown here is derived from an EMBL/GenBank/DDBJ whole genome shotgun (WGS) entry which is preliminary data.</text>
</comment>
<protein>
    <submittedName>
        <fullName evidence="2">DUF2304 domain-containing protein</fullName>
    </submittedName>
</protein>
<feature type="transmembrane region" description="Helical" evidence="1">
    <location>
        <begin position="36"/>
        <end position="58"/>
    </location>
</feature>
<feature type="transmembrane region" description="Helical" evidence="1">
    <location>
        <begin position="6"/>
        <end position="24"/>
    </location>
</feature>
<dbReference type="EMBL" id="JACJKS010000012">
    <property type="protein sequence ID" value="MBM6948815.1"/>
    <property type="molecule type" value="Genomic_DNA"/>
</dbReference>
<gene>
    <name evidence="2" type="ORF">H6A20_09150</name>
</gene>
<keyword evidence="1" id="KW-0472">Membrane</keyword>
<dbReference type="Pfam" id="PF10066">
    <property type="entry name" value="DUF2304"/>
    <property type="match status" value="1"/>
</dbReference>
<accession>A0A938XDF7</accession>
<keyword evidence="1" id="KW-1133">Transmembrane helix</keyword>
<proteinExistence type="predicted"/>
<sequence length="115" mass="13051">MNIRIQIIVAVIVIVSLCVIVNMIRRKKLELRYALAWLMVGGGTLVLDCFPDLVIWLAEKVGIASPVNMLFFFGFCFSLMIIFVLTVSISRMSIRIKQLAQEVALYEKGNKNKEN</sequence>